<dbReference type="RefSeq" id="WP_390249914.1">
    <property type="nucleotide sequence ID" value="NZ_JBHSDT010000004.1"/>
</dbReference>
<proteinExistence type="predicted"/>
<organism evidence="1 2">
    <name type="scientific">Gracilibacillus xinjiangensis</name>
    <dbReference type="NCBI Taxonomy" id="1193282"/>
    <lineage>
        <taxon>Bacteria</taxon>
        <taxon>Bacillati</taxon>
        <taxon>Bacillota</taxon>
        <taxon>Bacilli</taxon>
        <taxon>Bacillales</taxon>
        <taxon>Bacillaceae</taxon>
        <taxon>Gracilibacillus</taxon>
    </lineage>
</organism>
<dbReference type="Proteomes" id="UP001595882">
    <property type="component" value="Unassembled WGS sequence"/>
</dbReference>
<evidence type="ECO:0000313" key="2">
    <source>
        <dbReference type="Proteomes" id="UP001595882"/>
    </source>
</evidence>
<reference evidence="2" key="1">
    <citation type="journal article" date="2019" name="Int. J. Syst. Evol. Microbiol.">
        <title>The Global Catalogue of Microorganisms (GCM) 10K type strain sequencing project: providing services to taxonomists for standard genome sequencing and annotation.</title>
        <authorList>
            <consortium name="The Broad Institute Genomics Platform"/>
            <consortium name="The Broad Institute Genome Sequencing Center for Infectious Disease"/>
            <person name="Wu L."/>
            <person name="Ma J."/>
        </authorList>
    </citation>
    <scope>NUCLEOTIDE SEQUENCE [LARGE SCALE GENOMIC DNA]</scope>
    <source>
        <strain evidence="2">CCUG 37865</strain>
    </source>
</reference>
<sequence>MDTSLARILVKAKQLNKWVPVKYLNKHDIQRINLMQLEDEGLVLTTHHKDAGILLKLTLKGYHHFKNL</sequence>
<name>A0ABV8WTU3_9BACI</name>
<evidence type="ECO:0008006" key="3">
    <source>
        <dbReference type="Google" id="ProtNLM"/>
    </source>
</evidence>
<evidence type="ECO:0000313" key="1">
    <source>
        <dbReference type="EMBL" id="MFC4402374.1"/>
    </source>
</evidence>
<gene>
    <name evidence="1" type="ORF">ACFOY7_04755</name>
</gene>
<protein>
    <recommendedName>
        <fullName evidence="3">Antirepressor protein C-terminal domain-containing protein</fullName>
    </recommendedName>
</protein>
<comment type="caution">
    <text evidence="1">The sequence shown here is derived from an EMBL/GenBank/DDBJ whole genome shotgun (WGS) entry which is preliminary data.</text>
</comment>
<accession>A0ABV8WTU3</accession>
<dbReference type="EMBL" id="JBHSDT010000004">
    <property type="protein sequence ID" value="MFC4402374.1"/>
    <property type="molecule type" value="Genomic_DNA"/>
</dbReference>
<keyword evidence="2" id="KW-1185">Reference proteome</keyword>